<dbReference type="Proteomes" id="UP000282551">
    <property type="component" value="Chromosome"/>
</dbReference>
<dbReference type="GO" id="GO:0004674">
    <property type="term" value="F:protein serine/threonine kinase activity"/>
    <property type="evidence" value="ECO:0007669"/>
    <property type="project" value="UniProtKB-EC"/>
</dbReference>
<reference evidence="2 3" key="1">
    <citation type="submission" date="2018-12" db="EMBL/GenBank/DDBJ databases">
        <authorList>
            <consortium name="Pathogen Informatics"/>
        </authorList>
    </citation>
    <scope>NUCLEOTIDE SEQUENCE [LARGE SCALE GENOMIC DNA]</scope>
    <source>
        <strain evidence="2 3">NCTC10485</strain>
    </source>
</reference>
<dbReference type="RefSeq" id="WP_126335337.1">
    <property type="nucleotide sequence ID" value="NZ_AP022604.1"/>
</dbReference>
<evidence type="ECO:0000259" key="1">
    <source>
        <dbReference type="Pfam" id="PF13462"/>
    </source>
</evidence>
<dbReference type="Gene3D" id="3.40.30.10">
    <property type="entry name" value="Glutaredoxin"/>
    <property type="match status" value="1"/>
</dbReference>
<dbReference type="OrthoDB" id="117402at2"/>
<proteinExistence type="predicted"/>
<keyword evidence="2" id="KW-0413">Isomerase</keyword>
<name>A0A448IBF7_MYCCI</name>
<dbReference type="EC" id="2.7.11.1" evidence="2"/>
<gene>
    <name evidence="2" type="primary">pknE_3</name>
    <name evidence="2" type="ORF">NCTC10485_03999</name>
</gene>
<sequence>MRGWRAVLAAVTAAVLVSGCTVEVAGTARPDPRGPGVALTADGAGIQVGFPDAPVQLELFTEPQCHACAYLQSDFGDELRSHLDSGRLAVTYRPVTFLDDALGLDYSATVTNALFTAVDPATSAGGFQAFVQELWAHQDLSETDFGDADFAAIAAYSGLLTRLVESIGQGVTVVDADAVSEANAELLEEILGRVATPVVFDLDAEEILDIDDVDWLSDLMRAA</sequence>
<dbReference type="EMBL" id="LR134355">
    <property type="protein sequence ID" value="VEG49687.1"/>
    <property type="molecule type" value="Genomic_DNA"/>
</dbReference>
<evidence type="ECO:0000313" key="2">
    <source>
        <dbReference type="EMBL" id="VEG49687.1"/>
    </source>
</evidence>
<dbReference type="Pfam" id="PF13462">
    <property type="entry name" value="Thioredoxin_4"/>
    <property type="match status" value="1"/>
</dbReference>
<evidence type="ECO:0000313" key="3">
    <source>
        <dbReference type="Proteomes" id="UP000282551"/>
    </source>
</evidence>
<dbReference type="AlphaFoldDB" id="A0A448IBF7"/>
<feature type="domain" description="Thioredoxin-like fold" evidence="1">
    <location>
        <begin position="44"/>
        <end position="117"/>
    </location>
</feature>
<dbReference type="GO" id="GO:0016853">
    <property type="term" value="F:isomerase activity"/>
    <property type="evidence" value="ECO:0007669"/>
    <property type="project" value="UniProtKB-KW"/>
</dbReference>
<dbReference type="SUPFAM" id="SSF52833">
    <property type="entry name" value="Thioredoxin-like"/>
    <property type="match status" value="1"/>
</dbReference>
<dbReference type="PROSITE" id="PS51257">
    <property type="entry name" value="PROKAR_LIPOPROTEIN"/>
    <property type="match status" value="1"/>
</dbReference>
<accession>A0A448IBF7</accession>
<dbReference type="InterPro" id="IPR012336">
    <property type="entry name" value="Thioredoxin-like_fold"/>
</dbReference>
<dbReference type="InterPro" id="IPR036249">
    <property type="entry name" value="Thioredoxin-like_sf"/>
</dbReference>
<keyword evidence="2" id="KW-0808">Transferase</keyword>
<protein>
    <submittedName>
        <fullName evidence="2">Protein-disulfide isomerase</fullName>
        <ecNumber evidence="2">2.7.11.1</ecNumber>
    </submittedName>
</protein>
<organism evidence="2 3">
    <name type="scientific">Mycolicibacterium chitae</name>
    <name type="common">Mycobacterium chitae</name>
    <dbReference type="NCBI Taxonomy" id="1792"/>
    <lineage>
        <taxon>Bacteria</taxon>
        <taxon>Bacillati</taxon>
        <taxon>Actinomycetota</taxon>
        <taxon>Actinomycetes</taxon>
        <taxon>Mycobacteriales</taxon>
        <taxon>Mycobacteriaceae</taxon>
        <taxon>Mycolicibacterium</taxon>
    </lineage>
</organism>
<keyword evidence="3" id="KW-1185">Reference proteome</keyword>